<dbReference type="PANTHER" id="PTHR33053:SF24">
    <property type="entry name" value="TRANSPOSASE DOMAIN-CONTAINING PROTEIN"/>
    <property type="match status" value="1"/>
</dbReference>
<dbReference type="OrthoDB" id="3263820at2759"/>
<name>A0A6P6NM40_CARAU</name>
<dbReference type="Proteomes" id="UP000515129">
    <property type="component" value="Unplaced"/>
</dbReference>
<protein>
    <submittedName>
        <fullName evidence="3">Uncharacterized protein LOC113082653</fullName>
    </submittedName>
</protein>
<evidence type="ECO:0000256" key="1">
    <source>
        <dbReference type="SAM" id="MobiDB-lite"/>
    </source>
</evidence>
<proteinExistence type="predicted"/>
<evidence type="ECO:0000313" key="3">
    <source>
        <dbReference type="RefSeq" id="XP_026109982.1"/>
    </source>
</evidence>
<sequence>MVSIGNTILLFCNFRHYTMSEEKKEKERQYLRSWRAAKRVLKRIGKKNTEVNDPEQVPGCQTDSDDALSSMEDHLSTEALSTLEESDWDDDFVEDMDLDENDMTDQEDMTDHDNKSSLGTDLATWASQFQVKNNAVDHLLKVLQKHGHTDLPSTARTLLKTPRHVTTIQKSGMEYFHYPLHQKLLEHLEKYSVEELQNHDNINLSFNVDGLPLFKSSGKVMWPVLCAIHLNPIVVFPTTLTCGNHRPKDLRFLEDFVADLEDLLSSGIQCKGKKHCINVLCIVCDAPAKAFVRGTKLCSGYYGCDNCDQKGEWFNRVTFQDTENLTLRTDASFRSQVQPEHHKDSTPLVQLSLDMVKCFPIDYMHQSCLGVMKKLLLSWTSGARGVRLSSTQKLEVSNRLLQLRNEIPSIFSRTPRSLVELERWKATEFRQFMLYTGKLVLKGILEDDLYRHFLAFSVAMCLLVSPTLVKRHAEYARNLLHYFVCRGRELYGEEFIVYNIHSMLHITDDAVQFNGLDSCSAFKFESYLHTMKRMVRSGKHPLRQVAKRIEERQLSPLEKHREKKTSSAKDKAFLINENGCEITDEMEKDGKVLCRVYHNPLPMFIEPCHSFLVGVYNYNKKQTSMRWIPREQVEKRAIRINHGDTVTFMAILHQQ</sequence>
<keyword evidence="2" id="KW-1185">Reference proteome</keyword>
<reference evidence="3" key="1">
    <citation type="submission" date="2025-08" db="UniProtKB">
        <authorList>
            <consortium name="RefSeq"/>
        </authorList>
    </citation>
    <scope>IDENTIFICATION</scope>
    <source>
        <strain evidence="3">Wakin</strain>
        <tissue evidence="3">Muscle</tissue>
    </source>
</reference>
<gene>
    <name evidence="3" type="primary">LOC113082653</name>
</gene>
<organism evidence="2 3">
    <name type="scientific">Carassius auratus</name>
    <name type="common">Goldfish</name>
    <dbReference type="NCBI Taxonomy" id="7957"/>
    <lineage>
        <taxon>Eukaryota</taxon>
        <taxon>Metazoa</taxon>
        <taxon>Chordata</taxon>
        <taxon>Craniata</taxon>
        <taxon>Vertebrata</taxon>
        <taxon>Euteleostomi</taxon>
        <taxon>Actinopterygii</taxon>
        <taxon>Neopterygii</taxon>
        <taxon>Teleostei</taxon>
        <taxon>Ostariophysi</taxon>
        <taxon>Cypriniformes</taxon>
        <taxon>Cyprinidae</taxon>
        <taxon>Cyprininae</taxon>
        <taxon>Carassius</taxon>
    </lineage>
</organism>
<dbReference type="PANTHER" id="PTHR33053">
    <property type="entry name" value="PROTEIN, PUTATIVE-RELATED"/>
    <property type="match status" value="1"/>
</dbReference>
<dbReference type="KEGG" id="caua:113082653"/>
<evidence type="ECO:0000313" key="2">
    <source>
        <dbReference type="Proteomes" id="UP000515129"/>
    </source>
</evidence>
<accession>A0A6P6NM40</accession>
<feature type="region of interest" description="Disordered" evidence="1">
    <location>
        <begin position="45"/>
        <end position="81"/>
    </location>
</feature>
<dbReference type="RefSeq" id="XP_026109982.1">
    <property type="nucleotide sequence ID" value="XM_026254197.1"/>
</dbReference>
<dbReference type="AlphaFoldDB" id="A0A6P6NM40"/>
<dbReference type="GeneID" id="113082653"/>